<dbReference type="AlphaFoldDB" id="A0A239NCN0"/>
<sequence>MHLTQRHPDRHEVVRGQAGGEHPGEHRFAGTWLAEHEQRSRERGSRGEVADQELVEVVTGLVPVPPAFLVRLVRGVGLADPEPWREVGGAERGYPERAGHFAAGHHRKIQLGPVGAGEAVAAGVGGVAGGASGQRVLEPRQAGPHLRSGFRVLAQVDPEADLRKVHGQLPQQFRVAAAGRSGQRFKPRLGVRPVAVGHAVPDRESADELDQVRAHFLVELLHDGKVDVVAVMGQRNRRFGREQAAQQVRGGRAPRDRQLLRRGQLKLDGAEGKSGLRQRLEERHDHDHRVGGLEALGAVVAGQAAAPFRRLPDQLVREADELGLGVEQAQHPGHGAGQAEQQAAGHRVEGLDDLALAAAE</sequence>
<proteinExistence type="predicted"/>
<gene>
    <name evidence="2" type="ORF">SAMN05421812_10876</name>
</gene>
<organism evidence="2 3">
    <name type="scientific">Asanoa hainanensis</name>
    <dbReference type="NCBI Taxonomy" id="560556"/>
    <lineage>
        <taxon>Bacteria</taxon>
        <taxon>Bacillati</taxon>
        <taxon>Actinomycetota</taxon>
        <taxon>Actinomycetes</taxon>
        <taxon>Micromonosporales</taxon>
        <taxon>Micromonosporaceae</taxon>
        <taxon>Asanoa</taxon>
    </lineage>
</organism>
<reference evidence="2 3" key="1">
    <citation type="submission" date="2017-06" db="EMBL/GenBank/DDBJ databases">
        <authorList>
            <person name="Kim H.J."/>
            <person name="Triplett B.A."/>
        </authorList>
    </citation>
    <scope>NUCLEOTIDE SEQUENCE [LARGE SCALE GENOMIC DNA]</scope>
    <source>
        <strain evidence="2 3">CGMCC 4.5593</strain>
    </source>
</reference>
<dbReference type="EMBL" id="FZPH01000008">
    <property type="protein sequence ID" value="SNT51929.1"/>
    <property type="molecule type" value="Genomic_DNA"/>
</dbReference>
<accession>A0A239NCN0</accession>
<name>A0A239NCN0_9ACTN</name>
<protein>
    <submittedName>
        <fullName evidence="2">Uncharacterized protein</fullName>
    </submittedName>
</protein>
<evidence type="ECO:0000313" key="3">
    <source>
        <dbReference type="Proteomes" id="UP000198362"/>
    </source>
</evidence>
<keyword evidence="3" id="KW-1185">Reference proteome</keyword>
<evidence type="ECO:0000256" key="1">
    <source>
        <dbReference type="SAM" id="MobiDB-lite"/>
    </source>
</evidence>
<dbReference type="Proteomes" id="UP000198362">
    <property type="component" value="Unassembled WGS sequence"/>
</dbReference>
<feature type="compositionally biased region" description="Basic and acidic residues" evidence="1">
    <location>
        <begin position="1"/>
        <end position="14"/>
    </location>
</feature>
<feature type="region of interest" description="Disordered" evidence="1">
    <location>
        <begin position="1"/>
        <end position="29"/>
    </location>
</feature>
<feature type="region of interest" description="Disordered" evidence="1">
    <location>
        <begin position="328"/>
        <end position="352"/>
    </location>
</feature>
<feature type="compositionally biased region" description="Low complexity" evidence="1">
    <location>
        <begin position="328"/>
        <end position="345"/>
    </location>
</feature>
<evidence type="ECO:0000313" key="2">
    <source>
        <dbReference type="EMBL" id="SNT51929.1"/>
    </source>
</evidence>